<reference evidence="2" key="1">
    <citation type="submission" date="2021-02" db="EMBL/GenBank/DDBJ databases">
        <authorList>
            <person name="Nowell W R."/>
        </authorList>
    </citation>
    <scope>NUCLEOTIDE SEQUENCE</scope>
    <source>
        <strain evidence="2">Ploen Becks lab</strain>
    </source>
</reference>
<dbReference type="PANTHER" id="PTHR12001">
    <property type="entry name" value="GERANYLGERANYL PYROPHOSPHATE SYNTHASE"/>
    <property type="match status" value="1"/>
</dbReference>
<keyword evidence="3" id="KW-1185">Reference proteome</keyword>
<evidence type="ECO:0000313" key="3">
    <source>
        <dbReference type="Proteomes" id="UP000663879"/>
    </source>
</evidence>
<dbReference type="GO" id="GO:0008299">
    <property type="term" value="P:isoprenoid biosynthetic process"/>
    <property type="evidence" value="ECO:0007669"/>
    <property type="project" value="InterPro"/>
</dbReference>
<dbReference type="Proteomes" id="UP000663879">
    <property type="component" value="Unassembled WGS sequence"/>
</dbReference>
<dbReference type="EMBL" id="CAJNOC010000686">
    <property type="protein sequence ID" value="CAF0791678.1"/>
    <property type="molecule type" value="Genomic_DNA"/>
</dbReference>
<comment type="caution">
    <text evidence="2">The sequence shown here is derived from an EMBL/GenBank/DDBJ whole genome shotgun (WGS) entry which is preliminary data.</text>
</comment>
<dbReference type="Pfam" id="PF00348">
    <property type="entry name" value="polyprenyl_synt"/>
    <property type="match status" value="1"/>
</dbReference>
<evidence type="ECO:0000313" key="2">
    <source>
        <dbReference type="EMBL" id="CAF0791678.1"/>
    </source>
</evidence>
<name>A0A813S8I2_9BILA</name>
<dbReference type="OrthoDB" id="9983019at2759"/>
<dbReference type="InterPro" id="IPR000092">
    <property type="entry name" value="Polyprenyl_synt"/>
</dbReference>
<organism evidence="2 3">
    <name type="scientific">Brachionus calyciflorus</name>
    <dbReference type="NCBI Taxonomy" id="104777"/>
    <lineage>
        <taxon>Eukaryota</taxon>
        <taxon>Metazoa</taxon>
        <taxon>Spiralia</taxon>
        <taxon>Gnathifera</taxon>
        <taxon>Rotifera</taxon>
        <taxon>Eurotatoria</taxon>
        <taxon>Monogononta</taxon>
        <taxon>Pseudotrocha</taxon>
        <taxon>Ploima</taxon>
        <taxon>Brachionidae</taxon>
        <taxon>Brachionus</taxon>
    </lineage>
</organism>
<keyword evidence="1" id="KW-0808">Transferase</keyword>
<gene>
    <name evidence="2" type="ORF">OXX778_LOCUS6001</name>
</gene>
<dbReference type="GO" id="GO:0005739">
    <property type="term" value="C:mitochondrion"/>
    <property type="evidence" value="ECO:0007669"/>
    <property type="project" value="TreeGrafter"/>
</dbReference>
<dbReference type="GO" id="GO:1990234">
    <property type="term" value="C:transferase complex"/>
    <property type="evidence" value="ECO:0007669"/>
    <property type="project" value="TreeGrafter"/>
</dbReference>
<proteinExistence type="inferred from homology"/>
<dbReference type="InterPro" id="IPR008949">
    <property type="entry name" value="Isoprenoid_synthase_dom_sf"/>
</dbReference>
<protein>
    <recommendedName>
        <fullName evidence="4">Decaprenyl-diphosphate synthase subunit 2</fullName>
    </recommendedName>
</protein>
<dbReference type="GO" id="GO:0006744">
    <property type="term" value="P:ubiquinone biosynthetic process"/>
    <property type="evidence" value="ECO:0007669"/>
    <property type="project" value="TreeGrafter"/>
</dbReference>
<evidence type="ECO:0008006" key="4">
    <source>
        <dbReference type="Google" id="ProtNLM"/>
    </source>
</evidence>
<dbReference type="AlphaFoldDB" id="A0A813S8I2"/>
<evidence type="ECO:0000256" key="1">
    <source>
        <dbReference type="RuleBase" id="RU004466"/>
    </source>
</evidence>
<dbReference type="Gene3D" id="1.10.600.10">
    <property type="entry name" value="Farnesyl Diphosphate Synthase"/>
    <property type="match status" value="1"/>
</dbReference>
<dbReference type="PANTHER" id="PTHR12001:SF55">
    <property type="entry name" value="ALL TRANS-POLYPRENYL-DIPHOSPHATE SYNTHASE PDSS2"/>
    <property type="match status" value="1"/>
</dbReference>
<sequence>MVIQKLTFSVYKNFKPSTLNKNASILCLNKSYFSTSNSNQINKEWTKTLNNAEKIVGYPTSFLNLRYLVSDEVANFANLLRKLMKTKHPLIKMARKLISYGENEPKRSLQINGLLVLLIAKAAGIPKKNNFLEVEISDGIHQSQRCLAEITEMIYMASLIHKGILDLSQDQSDFKDMEQGNKLAVLSGDYLLANACTNLSKLKNTQVVDLMSQVIADISQGIFSENKNSKLTFLKLWYETVNSNSSSLLSNSAKSAMLLVKHNSYLQEIAWNFAFHLDITYRIWSDLYNFKQDEAIVNNPDSVLNAIYKDKYELDNPKLDLDEKKSFLTSLIDFGQGQENVLLKNLFEDCKLIFQNHHKLAMTNLEQLENEYSQKDAIASLKSILNVMKNTV</sequence>
<comment type="similarity">
    <text evidence="1">Belongs to the FPP/GGPP synthase family.</text>
</comment>
<accession>A0A813S8I2</accession>
<dbReference type="SUPFAM" id="SSF48576">
    <property type="entry name" value="Terpenoid synthases"/>
    <property type="match status" value="1"/>
</dbReference>
<dbReference type="GO" id="GO:0004659">
    <property type="term" value="F:prenyltransferase activity"/>
    <property type="evidence" value="ECO:0007669"/>
    <property type="project" value="InterPro"/>
</dbReference>